<reference evidence="2 3" key="1">
    <citation type="journal article" date="2017" name="Gigascience">
        <title>Genome sequence of the small brown planthopper, Laodelphax striatellus.</title>
        <authorList>
            <person name="Zhu J."/>
            <person name="Jiang F."/>
            <person name="Wang X."/>
            <person name="Yang P."/>
            <person name="Bao Y."/>
            <person name="Zhao W."/>
            <person name="Wang W."/>
            <person name="Lu H."/>
            <person name="Wang Q."/>
            <person name="Cui N."/>
            <person name="Li J."/>
            <person name="Chen X."/>
            <person name="Luo L."/>
            <person name="Yu J."/>
            <person name="Kang L."/>
            <person name="Cui F."/>
        </authorList>
    </citation>
    <scope>NUCLEOTIDE SEQUENCE [LARGE SCALE GENOMIC DNA]</scope>
    <source>
        <strain evidence="2">Lst14</strain>
    </source>
</reference>
<dbReference type="InParanoid" id="A0A482XR31"/>
<evidence type="ECO:0000313" key="3">
    <source>
        <dbReference type="Proteomes" id="UP000291343"/>
    </source>
</evidence>
<dbReference type="Proteomes" id="UP000291343">
    <property type="component" value="Unassembled WGS sequence"/>
</dbReference>
<proteinExistence type="predicted"/>
<dbReference type="InterPro" id="IPR015897">
    <property type="entry name" value="CHK_kinase-like"/>
</dbReference>
<protein>
    <recommendedName>
        <fullName evidence="1">CHK kinase-like domain-containing protein</fullName>
    </recommendedName>
</protein>
<dbReference type="EMBL" id="QKKF02002923">
    <property type="protein sequence ID" value="RZF47908.1"/>
    <property type="molecule type" value="Genomic_DNA"/>
</dbReference>
<dbReference type="PANTHER" id="PTHR11012:SF55">
    <property type="entry name" value="BHLH DOMAIN-CONTAINING PROTEIN"/>
    <property type="match status" value="1"/>
</dbReference>
<organism evidence="2 3">
    <name type="scientific">Laodelphax striatellus</name>
    <name type="common">Small brown planthopper</name>
    <name type="synonym">Delphax striatella</name>
    <dbReference type="NCBI Taxonomy" id="195883"/>
    <lineage>
        <taxon>Eukaryota</taxon>
        <taxon>Metazoa</taxon>
        <taxon>Ecdysozoa</taxon>
        <taxon>Arthropoda</taxon>
        <taxon>Hexapoda</taxon>
        <taxon>Insecta</taxon>
        <taxon>Pterygota</taxon>
        <taxon>Neoptera</taxon>
        <taxon>Paraneoptera</taxon>
        <taxon>Hemiptera</taxon>
        <taxon>Auchenorrhyncha</taxon>
        <taxon>Fulgoroidea</taxon>
        <taxon>Delphacidae</taxon>
        <taxon>Criomorphinae</taxon>
        <taxon>Laodelphax</taxon>
    </lineage>
</organism>
<dbReference type="AlphaFoldDB" id="A0A482XR31"/>
<dbReference type="InterPro" id="IPR011009">
    <property type="entry name" value="Kinase-like_dom_sf"/>
</dbReference>
<evidence type="ECO:0000313" key="2">
    <source>
        <dbReference type="EMBL" id="RZF47908.1"/>
    </source>
</evidence>
<keyword evidence="3" id="KW-1185">Reference proteome</keyword>
<comment type="caution">
    <text evidence="2">The sequence shown here is derived from an EMBL/GenBank/DDBJ whole genome shotgun (WGS) entry which is preliminary data.</text>
</comment>
<dbReference type="InterPro" id="IPR004119">
    <property type="entry name" value="EcKL"/>
</dbReference>
<evidence type="ECO:0000259" key="1">
    <source>
        <dbReference type="SMART" id="SM00587"/>
    </source>
</evidence>
<dbReference type="SUPFAM" id="SSF56112">
    <property type="entry name" value="Protein kinase-like (PK-like)"/>
    <property type="match status" value="1"/>
</dbReference>
<feature type="domain" description="CHK kinase-like" evidence="1">
    <location>
        <begin position="129"/>
        <end position="323"/>
    </location>
</feature>
<sequence length="379" mass="44393">MMTTLDKQVLQISERIISEILANEKVTTVKYDALDTTEGHFTSTVKALEVFVTSISDCENKRTMKLIAKVLENRGNDYLKLAFRKENEFYSSLISVYNSIGLGSYVEASITPNYFGSNILSTDNEPGLILLENLKYSGYRVYPERYFDLDLANFIIYKMSYFHSLGIALKRRNRKSFEEDFKNLIEPALLNSNSVDRSSINLKLRFEIRILLQKRPEMEKFCSRVDALLEKIDNMKIPQPKEPFCTLIHNDLWKNNILIKYHNNIDVLSTIDIKLIDFQFVLYNSPIRDLAYFVFSSCCLEIQKDFRKIAMFYYECFVKNLETLKCDTSEFTESRFIEEVNEYAPTKFKHLILLMKKTPDIFEERLMDLVKCHAENGFL</sequence>
<dbReference type="Gene3D" id="3.90.1200.10">
    <property type="match status" value="1"/>
</dbReference>
<dbReference type="Pfam" id="PF02958">
    <property type="entry name" value="EcKL"/>
    <property type="match status" value="1"/>
</dbReference>
<name>A0A482XR31_LAOST</name>
<dbReference type="OrthoDB" id="191037at2759"/>
<dbReference type="SMART" id="SM00587">
    <property type="entry name" value="CHK"/>
    <property type="match status" value="1"/>
</dbReference>
<accession>A0A482XR31</accession>
<gene>
    <name evidence="2" type="ORF">LSTR_LSTR011884</name>
</gene>
<dbReference type="PANTHER" id="PTHR11012">
    <property type="entry name" value="PROTEIN KINASE-LIKE DOMAIN-CONTAINING"/>
    <property type="match status" value="1"/>
</dbReference>